<evidence type="ECO:0000313" key="1">
    <source>
        <dbReference type="EMBL" id="EJG06159.1"/>
    </source>
</evidence>
<dbReference type="OrthoDB" id="110708at2157"/>
<organism evidence="1 2">
    <name type="scientific">Methanofollis liminatans DSM 4140</name>
    <dbReference type="NCBI Taxonomy" id="28892"/>
    <lineage>
        <taxon>Archaea</taxon>
        <taxon>Methanobacteriati</taxon>
        <taxon>Methanobacteriota</taxon>
        <taxon>Stenosarchaea group</taxon>
        <taxon>Methanomicrobia</taxon>
        <taxon>Methanomicrobiales</taxon>
        <taxon>Methanomicrobiaceae</taxon>
        <taxon>Methanofollis</taxon>
    </lineage>
</organism>
<dbReference type="HOGENOM" id="CLU_398291_0_0_2"/>
<keyword evidence="2" id="KW-1185">Reference proteome</keyword>
<accession>J0S6K4</accession>
<proteinExistence type="predicted"/>
<protein>
    <submittedName>
        <fullName evidence="1">Uncharacterized protein</fullName>
    </submittedName>
</protein>
<dbReference type="EMBL" id="CM001555">
    <property type="protein sequence ID" value="EJG06159.1"/>
    <property type="molecule type" value="Genomic_DNA"/>
</dbReference>
<dbReference type="STRING" id="28892.Metli_0183"/>
<dbReference type="AlphaFoldDB" id="J0S6K4"/>
<dbReference type="Proteomes" id="UP000005095">
    <property type="component" value="Chromosome"/>
</dbReference>
<evidence type="ECO:0000313" key="2">
    <source>
        <dbReference type="Proteomes" id="UP000005095"/>
    </source>
</evidence>
<dbReference type="RefSeq" id="WP_004037159.1">
    <property type="nucleotide sequence ID" value="NZ_CM001555.1"/>
</dbReference>
<sequence length="691" mass="79052">MNREEQISRLRAAHKYWQKFGHGPGKFSYAYMHPPDLFGLDPATVKPYCVPANFIPERVGGTIAIVQRTGGRQQRLDAEGKEFILSNFLPGGYKKRWGFKHFRALWQPSSCLQGASKIEQTFNCAKVVALNEIYAHETFSPLGLPTERTSVYFPETVYVEEIEPHGTFYWNDTIHLLTQCRTEGTTHEAKRDPISSPLWETVPLCVADITGIGGDTDPLTFQQGSLLQSAAYIPDFRLARCYYANCLQLFTSGQSITRLIPFYHDSDDRYALIGTEHISQAVVFTIDLRPYLERAMADVASDPVLQNDLRLAYLGLLLHTSVLQKEGLLGSLYDVEWCLDFLCGVEYILKEMKPDTDLRAFFRRDLDEQKRIVSQLIPQESEIRLRLAGFTPERRGEINEILENHQKRLCALVEEAFNEASFRGFIQQVLSQTIEKAIQVWSQQIFSVVGEGLTFWSDTSDEGGKLRVYAYDTYQGGTGIAREFYGKIQVLAAEPADSINDQIKQAIQCDVDIGDAVIRWIFKKYNTHFLSGVFLEDKDLQDQVINNALDDLEELQHISLEDKKRDDIRTFVRLDLKRLTTSEDLIAFYRELVLGYDRLEVFLKRTPRGVDLLLYCSAHPFYDPRALKLFDEFRARHKSDLAEIAARVDEIVPVCINACPECIDLDNQYGMTSAHYAHRDKRLLLNLLDVI</sequence>
<reference evidence="1 2" key="1">
    <citation type="submission" date="2011-08" db="EMBL/GenBank/DDBJ databases">
        <title>The complete genome of Methanofollis liminatans DSM 4140.</title>
        <authorList>
            <consortium name="US DOE Joint Genome Institute (JGI-PGF)"/>
            <person name="Lucas S."/>
            <person name="Han J."/>
            <person name="Lapidus A."/>
            <person name="Bruce D."/>
            <person name="Goodwin L."/>
            <person name="Pitluck S."/>
            <person name="Peters L."/>
            <person name="Kyrpides N."/>
            <person name="Mavromatis K."/>
            <person name="Ivanova N."/>
            <person name="Mikhailova N."/>
            <person name="Lu M."/>
            <person name="Detter J.C."/>
            <person name="Tapia R."/>
            <person name="Han C."/>
            <person name="Land M."/>
            <person name="Hauser L."/>
            <person name="Markowitz V."/>
            <person name="Cheng J.-F."/>
            <person name="Hugenholtz P."/>
            <person name="Woyke T."/>
            <person name="Wu D."/>
            <person name="Spring S."/>
            <person name="Schuler E."/>
            <person name="Brambilla E."/>
            <person name="Klenk H.-P."/>
            <person name="Eisen J.A."/>
        </authorList>
    </citation>
    <scope>NUCLEOTIDE SEQUENCE [LARGE SCALE GENOMIC DNA]</scope>
    <source>
        <strain evidence="1 2">DSM 4140</strain>
    </source>
</reference>
<name>J0S6K4_9EURY</name>
<gene>
    <name evidence="1" type="ORF">Metli_0183</name>
</gene>